<evidence type="ECO:0000256" key="6">
    <source>
        <dbReference type="ARBA" id="ARBA00023273"/>
    </source>
</evidence>
<dbReference type="SMART" id="SM00698">
    <property type="entry name" value="MORN"/>
    <property type="match status" value="2"/>
</dbReference>
<comment type="caution">
    <text evidence="8">The sequence shown here is derived from an EMBL/GenBank/DDBJ whole genome shotgun (WGS) entry which is preliminary data.</text>
</comment>
<sequence length="195" mass="22009">MSTWSGTEYAGPEKNEWFEGEGRFKFPNGVVYEGEFRKGEFHGEGALVYPNGGRYQARWERGYAVEGKYLFADELLYEDKNWQYVSQGDRRFYTEVKQGLHPAGKTLLTNEATPPSIPKGTYDYGSGYFDPKTEQIMSYDGKEVLSYVTELEERWIKEHCRKGFEDDQLPGKRSQLPSEAAAAAAAAQGAGVSQP</sequence>
<dbReference type="PANTHER" id="PTHR46437:SF1">
    <property type="entry name" value="MORN REPEAT-CONTAINING PROTEIN 5"/>
    <property type="match status" value="1"/>
</dbReference>
<evidence type="ECO:0000256" key="7">
    <source>
        <dbReference type="SAM" id="MobiDB-lite"/>
    </source>
</evidence>
<keyword evidence="9" id="KW-1185">Reference proteome</keyword>
<protein>
    <recommendedName>
        <fullName evidence="2">MORN repeat-containing protein 5</fullName>
    </recommendedName>
</protein>
<reference evidence="8" key="1">
    <citation type="submission" date="2023-10" db="EMBL/GenBank/DDBJ databases">
        <authorList>
            <person name="Chen Y."/>
            <person name="Shah S."/>
            <person name="Dougan E. K."/>
            <person name="Thang M."/>
            <person name="Chan C."/>
        </authorList>
    </citation>
    <scope>NUCLEOTIDE SEQUENCE [LARGE SCALE GENOMIC DNA]</scope>
</reference>
<accession>A0ABN9V9L7</accession>
<gene>
    <name evidence="8" type="ORF">PCOR1329_LOCUS55296</name>
</gene>
<dbReference type="Gene3D" id="2.20.110.10">
    <property type="entry name" value="Histone H3 K4-specific methyltransferase SET7/9 N-terminal domain"/>
    <property type="match status" value="1"/>
</dbReference>
<dbReference type="EMBL" id="CAUYUJ010016775">
    <property type="protein sequence ID" value="CAK0868721.1"/>
    <property type="molecule type" value="Genomic_DNA"/>
</dbReference>
<evidence type="ECO:0000256" key="1">
    <source>
        <dbReference type="ARBA" id="ARBA00004230"/>
    </source>
</evidence>
<comment type="subcellular location">
    <subcellularLocation>
        <location evidence="1">Cell projection</location>
        <location evidence="1">Cilium</location>
        <location evidence="1">Flagellum</location>
    </subcellularLocation>
</comment>
<evidence type="ECO:0000313" key="9">
    <source>
        <dbReference type="Proteomes" id="UP001189429"/>
    </source>
</evidence>
<keyword evidence="3" id="KW-0677">Repeat</keyword>
<dbReference type="InterPro" id="IPR003409">
    <property type="entry name" value="MORN"/>
</dbReference>
<evidence type="ECO:0000256" key="2">
    <source>
        <dbReference type="ARBA" id="ARBA00016322"/>
    </source>
</evidence>
<dbReference type="Pfam" id="PF02493">
    <property type="entry name" value="MORN"/>
    <property type="match status" value="2"/>
</dbReference>
<keyword evidence="4" id="KW-0282">Flagellum</keyword>
<name>A0ABN9V9L7_9DINO</name>
<feature type="region of interest" description="Disordered" evidence="7">
    <location>
        <begin position="166"/>
        <end position="195"/>
    </location>
</feature>
<dbReference type="PANTHER" id="PTHR46437">
    <property type="entry name" value="MORN REPEAT-CONTAINING PROTEIN 5"/>
    <property type="match status" value="1"/>
</dbReference>
<keyword evidence="5" id="KW-0969">Cilium</keyword>
<evidence type="ECO:0000256" key="4">
    <source>
        <dbReference type="ARBA" id="ARBA00022846"/>
    </source>
</evidence>
<organism evidence="8 9">
    <name type="scientific">Prorocentrum cordatum</name>
    <dbReference type="NCBI Taxonomy" id="2364126"/>
    <lineage>
        <taxon>Eukaryota</taxon>
        <taxon>Sar</taxon>
        <taxon>Alveolata</taxon>
        <taxon>Dinophyceae</taxon>
        <taxon>Prorocentrales</taxon>
        <taxon>Prorocentraceae</taxon>
        <taxon>Prorocentrum</taxon>
    </lineage>
</organism>
<dbReference type="Proteomes" id="UP001189429">
    <property type="component" value="Unassembled WGS sequence"/>
</dbReference>
<evidence type="ECO:0000256" key="5">
    <source>
        <dbReference type="ARBA" id="ARBA00023069"/>
    </source>
</evidence>
<keyword evidence="6" id="KW-0966">Cell projection</keyword>
<proteinExistence type="predicted"/>
<dbReference type="InterPro" id="IPR042814">
    <property type="entry name" value="Morn5"/>
</dbReference>
<evidence type="ECO:0000313" key="8">
    <source>
        <dbReference type="EMBL" id="CAK0868721.1"/>
    </source>
</evidence>
<evidence type="ECO:0000256" key="3">
    <source>
        <dbReference type="ARBA" id="ARBA00022737"/>
    </source>
</evidence>
<dbReference type="SUPFAM" id="SSF82185">
    <property type="entry name" value="Histone H3 K4-specific methyltransferase SET7/9 N-terminal domain"/>
    <property type="match status" value="1"/>
</dbReference>